<dbReference type="AlphaFoldDB" id="A0A0E0CK75"/>
<protein>
    <submittedName>
        <fullName evidence="1">Uncharacterized protein</fullName>
    </submittedName>
</protein>
<dbReference type="Proteomes" id="UP000008021">
    <property type="component" value="Chromosome 2"/>
</dbReference>
<reference evidence="1" key="2">
    <citation type="submission" date="2018-05" db="EMBL/GenBank/DDBJ databases">
        <title>OmerRS3 (Oryza meridionalis Reference Sequence Version 3).</title>
        <authorList>
            <person name="Zhang J."/>
            <person name="Kudrna D."/>
            <person name="Lee S."/>
            <person name="Talag J."/>
            <person name="Welchert J."/>
            <person name="Wing R.A."/>
        </authorList>
    </citation>
    <scope>NUCLEOTIDE SEQUENCE [LARGE SCALE GENOMIC DNA]</scope>
    <source>
        <strain evidence="1">cv. OR44</strain>
    </source>
</reference>
<name>A0A0E0CK75_9ORYZ</name>
<sequence length="61" mass="6675">MAPSSHSLATILLKIVASPPHDLISCIKRLPSPCSHWEFGLPYHILDIAYSPVSSNARSFT</sequence>
<evidence type="ECO:0000313" key="2">
    <source>
        <dbReference type="Proteomes" id="UP000008021"/>
    </source>
</evidence>
<accession>A0A0E0CK75</accession>
<evidence type="ECO:0000313" key="1">
    <source>
        <dbReference type="EnsemblPlants" id="OMERI02G15770.1"/>
    </source>
</evidence>
<dbReference type="Gramene" id="OMERI02G15770.1">
    <property type="protein sequence ID" value="OMERI02G15770.1"/>
    <property type="gene ID" value="OMERI02G15770"/>
</dbReference>
<reference evidence="1" key="1">
    <citation type="submission" date="2015-04" db="UniProtKB">
        <authorList>
            <consortium name="EnsemblPlants"/>
        </authorList>
    </citation>
    <scope>IDENTIFICATION</scope>
</reference>
<organism evidence="1">
    <name type="scientific">Oryza meridionalis</name>
    <dbReference type="NCBI Taxonomy" id="40149"/>
    <lineage>
        <taxon>Eukaryota</taxon>
        <taxon>Viridiplantae</taxon>
        <taxon>Streptophyta</taxon>
        <taxon>Embryophyta</taxon>
        <taxon>Tracheophyta</taxon>
        <taxon>Spermatophyta</taxon>
        <taxon>Magnoliopsida</taxon>
        <taxon>Liliopsida</taxon>
        <taxon>Poales</taxon>
        <taxon>Poaceae</taxon>
        <taxon>BOP clade</taxon>
        <taxon>Oryzoideae</taxon>
        <taxon>Oryzeae</taxon>
        <taxon>Oryzinae</taxon>
        <taxon>Oryza</taxon>
    </lineage>
</organism>
<proteinExistence type="predicted"/>
<keyword evidence="2" id="KW-1185">Reference proteome</keyword>
<dbReference type="HOGENOM" id="CLU_2926564_0_0_1"/>
<dbReference type="EnsemblPlants" id="OMERI02G15770.1">
    <property type="protein sequence ID" value="OMERI02G15770.1"/>
    <property type="gene ID" value="OMERI02G15770"/>
</dbReference>